<comment type="caution">
    <text evidence="7">The sequence shown here is derived from an EMBL/GenBank/DDBJ whole genome shotgun (WGS) entry which is preliminary data.</text>
</comment>
<dbReference type="STRING" id="1965070.A0A3S3PBI7"/>
<dbReference type="InterPro" id="IPR008952">
    <property type="entry name" value="Tetraspanin_EC2_sf"/>
</dbReference>
<dbReference type="Pfam" id="PF00335">
    <property type="entry name" value="Tetraspanin"/>
    <property type="match status" value="1"/>
</dbReference>
<keyword evidence="2" id="KW-0812">Transmembrane</keyword>
<evidence type="ECO:0000256" key="3">
    <source>
        <dbReference type="ARBA" id="ARBA00022989"/>
    </source>
</evidence>
<evidence type="ECO:0000256" key="4">
    <source>
        <dbReference type="ARBA" id="ARBA00023136"/>
    </source>
</evidence>
<proteinExistence type="predicted"/>
<keyword evidence="8" id="KW-1185">Reference proteome</keyword>
<dbReference type="Proteomes" id="UP000285301">
    <property type="component" value="Unassembled WGS sequence"/>
</dbReference>
<reference evidence="7" key="2">
    <citation type="submission" date="2018-11" db="EMBL/GenBank/DDBJ databases">
        <title>Trombidioid mite genomics.</title>
        <authorList>
            <person name="Dong X."/>
        </authorList>
    </citation>
    <scope>NUCLEOTIDE SEQUENCE</scope>
    <source>
        <strain evidence="7">UoL-WK</strain>
    </source>
</reference>
<keyword evidence="5" id="KW-0732">Signal</keyword>
<accession>A0A3S3PBI7</accession>
<sequence length="141" mass="15818">YSMFLLFIFASELAIGILAVVFQERVVAELKLQLTNKLKNEFGFNSALTAAVDLAQTKYECCGIGGPMDYIDSAWRTPLGGGNNVAMTCCVLANVVEDQAYINPRPLNTSRCQSLRSEENERFRHQKVNSQKIFYINILND</sequence>
<evidence type="ECO:0000313" key="8">
    <source>
        <dbReference type="Proteomes" id="UP000285301"/>
    </source>
</evidence>
<keyword evidence="4" id="KW-0472">Membrane</keyword>
<keyword evidence="3" id="KW-1133">Transmembrane helix</keyword>
<dbReference type="EMBL" id="NCKU01004978">
    <property type="protein sequence ID" value="RWS05169.1"/>
    <property type="molecule type" value="Genomic_DNA"/>
</dbReference>
<dbReference type="GO" id="GO:0016020">
    <property type="term" value="C:membrane"/>
    <property type="evidence" value="ECO:0007669"/>
    <property type="project" value="UniProtKB-SubCell"/>
</dbReference>
<dbReference type="EMBL" id="NCKU01006704">
    <property type="protein sequence ID" value="RWS03234.1"/>
    <property type="molecule type" value="Genomic_DNA"/>
</dbReference>
<feature type="signal peptide" evidence="5">
    <location>
        <begin position="1"/>
        <end position="19"/>
    </location>
</feature>
<comment type="subcellular location">
    <subcellularLocation>
        <location evidence="1">Membrane</location>
        <topology evidence="1">Multi-pass membrane protein</topology>
    </subcellularLocation>
</comment>
<feature type="non-terminal residue" evidence="7">
    <location>
        <position position="1"/>
    </location>
</feature>
<feature type="chain" id="PRO_5036344732" evidence="5">
    <location>
        <begin position="20"/>
        <end position="141"/>
    </location>
</feature>
<protein>
    <submittedName>
        <fullName evidence="7">CD151 antigen-like protein</fullName>
    </submittedName>
</protein>
<evidence type="ECO:0000313" key="7">
    <source>
        <dbReference type="EMBL" id="RWS05169.1"/>
    </source>
</evidence>
<dbReference type="OrthoDB" id="5870230at2759"/>
<gene>
    <name evidence="6" type="ORF">B4U79_04353</name>
    <name evidence="7" type="ORF">B4U79_12067</name>
</gene>
<evidence type="ECO:0000256" key="1">
    <source>
        <dbReference type="ARBA" id="ARBA00004141"/>
    </source>
</evidence>
<dbReference type="SUPFAM" id="SSF48652">
    <property type="entry name" value="Tetraspanin"/>
    <property type="match status" value="1"/>
</dbReference>
<reference evidence="7 8" key="1">
    <citation type="journal article" date="2018" name="Gigascience">
        <title>Genomes of trombidid mites reveal novel predicted allergens and laterally-transferred genes associated with secondary metabolism.</title>
        <authorList>
            <person name="Dong X."/>
            <person name="Chaisiri K."/>
            <person name="Xia D."/>
            <person name="Armstrong S.D."/>
            <person name="Fang Y."/>
            <person name="Donnelly M.J."/>
            <person name="Kadowaki T."/>
            <person name="McGarry J.W."/>
            <person name="Darby A.C."/>
            <person name="Makepeace B.L."/>
        </authorList>
    </citation>
    <scope>NUCLEOTIDE SEQUENCE [LARGE SCALE GENOMIC DNA]</scope>
    <source>
        <strain evidence="7">UoL-WK</strain>
    </source>
</reference>
<name>A0A3S3PBI7_9ACAR</name>
<organism evidence="7 8">
    <name type="scientific">Dinothrombium tinctorium</name>
    <dbReference type="NCBI Taxonomy" id="1965070"/>
    <lineage>
        <taxon>Eukaryota</taxon>
        <taxon>Metazoa</taxon>
        <taxon>Ecdysozoa</taxon>
        <taxon>Arthropoda</taxon>
        <taxon>Chelicerata</taxon>
        <taxon>Arachnida</taxon>
        <taxon>Acari</taxon>
        <taxon>Acariformes</taxon>
        <taxon>Trombidiformes</taxon>
        <taxon>Prostigmata</taxon>
        <taxon>Anystina</taxon>
        <taxon>Parasitengona</taxon>
        <taxon>Trombidioidea</taxon>
        <taxon>Trombidiidae</taxon>
        <taxon>Dinothrombium</taxon>
    </lineage>
</organism>
<dbReference type="AlphaFoldDB" id="A0A3S3PBI7"/>
<evidence type="ECO:0000256" key="5">
    <source>
        <dbReference type="SAM" id="SignalP"/>
    </source>
</evidence>
<evidence type="ECO:0000313" key="6">
    <source>
        <dbReference type="EMBL" id="RWS03234.1"/>
    </source>
</evidence>
<dbReference type="Gene3D" id="1.10.1450.10">
    <property type="entry name" value="Tetraspanin"/>
    <property type="match status" value="1"/>
</dbReference>
<dbReference type="InterPro" id="IPR018499">
    <property type="entry name" value="Tetraspanin/Peripherin"/>
</dbReference>
<evidence type="ECO:0000256" key="2">
    <source>
        <dbReference type="ARBA" id="ARBA00022692"/>
    </source>
</evidence>